<dbReference type="AlphaFoldDB" id="K1TYW9"/>
<feature type="non-terminal residue" evidence="5">
    <location>
        <position position="98"/>
    </location>
</feature>
<comment type="similarity">
    <text evidence="1">Belongs to the guanylate kinase family.</text>
</comment>
<dbReference type="EMBL" id="AJWY01002421">
    <property type="protein sequence ID" value="EKC78277.1"/>
    <property type="molecule type" value="Genomic_DNA"/>
</dbReference>
<evidence type="ECO:0000313" key="5">
    <source>
        <dbReference type="EMBL" id="EKC78277.1"/>
    </source>
</evidence>
<dbReference type="InterPro" id="IPR027417">
    <property type="entry name" value="P-loop_NTPase"/>
</dbReference>
<evidence type="ECO:0000256" key="3">
    <source>
        <dbReference type="ARBA" id="ARBA00022777"/>
    </source>
</evidence>
<comment type="caution">
    <text evidence="5">The sequence shown here is derived from an EMBL/GenBank/DDBJ whole genome shotgun (WGS) entry which is preliminary data.</text>
</comment>
<gene>
    <name evidence="5" type="ORF">LEA_03667</name>
</gene>
<evidence type="ECO:0000256" key="2">
    <source>
        <dbReference type="ARBA" id="ARBA00022679"/>
    </source>
</evidence>
<dbReference type="EC" id="2.7.-.-" evidence="5"/>
<evidence type="ECO:0000256" key="1">
    <source>
        <dbReference type="ARBA" id="ARBA00005790"/>
    </source>
</evidence>
<dbReference type="Gene3D" id="3.40.50.300">
    <property type="entry name" value="P-loop containing nucleotide triphosphate hydrolases"/>
    <property type="match status" value="1"/>
</dbReference>
<keyword evidence="3 5" id="KW-0418">Kinase</keyword>
<dbReference type="PANTHER" id="PTHR23117:SF13">
    <property type="entry name" value="GUANYLATE KINASE"/>
    <property type="match status" value="1"/>
</dbReference>
<keyword evidence="2 5" id="KW-0808">Transferase</keyword>
<dbReference type="Pfam" id="PF00625">
    <property type="entry name" value="Guanylate_kin"/>
    <property type="match status" value="1"/>
</dbReference>
<evidence type="ECO:0000259" key="4">
    <source>
        <dbReference type="PROSITE" id="PS50052"/>
    </source>
</evidence>
<dbReference type="GO" id="GO:0004385">
    <property type="term" value="F:GMP kinase activity"/>
    <property type="evidence" value="ECO:0007669"/>
    <property type="project" value="TreeGrafter"/>
</dbReference>
<name>K1TYW9_9ZZZZ</name>
<dbReference type="SUPFAM" id="SSF52540">
    <property type="entry name" value="P-loop containing nucleoside triphosphate hydrolases"/>
    <property type="match status" value="1"/>
</dbReference>
<sequence>MANIWGKGHTILFDVDVLGGINLKRIFGADACSVFIMPPSIEELERRLELRGTDAPEVIAKRVAKAEFELTKAPEFDHVVVNDVLDTAVAEVERIVRD</sequence>
<dbReference type="GO" id="GO:0005829">
    <property type="term" value="C:cytosol"/>
    <property type="evidence" value="ECO:0007669"/>
    <property type="project" value="TreeGrafter"/>
</dbReference>
<organism evidence="5">
    <name type="scientific">human gut metagenome</name>
    <dbReference type="NCBI Taxonomy" id="408170"/>
    <lineage>
        <taxon>unclassified sequences</taxon>
        <taxon>metagenomes</taxon>
        <taxon>organismal metagenomes</taxon>
    </lineage>
</organism>
<accession>K1TYW9</accession>
<protein>
    <submittedName>
        <fullName evidence="5">Guanylate kinase</fullName>
        <ecNumber evidence="5">2.7.-.-</ecNumber>
    </submittedName>
</protein>
<dbReference type="PANTHER" id="PTHR23117">
    <property type="entry name" value="GUANYLATE KINASE-RELATED"/>
    <property type="match status" value="1"/>
</dbReference>
<dbReference type="InterPro" id="IPR008145">
    <property type="entry name" value="GK/Ca_channel_bsu"/>
</dbReference>
<dbReference type="InterPro" id="IPR008144">
    <property type="entry name" value="Guanylate_kin-like_dom"/>
</dbReference>
<proteinExistence type="inferred from homology"/>
<feature type="domain" description="Guanylate kinase-like" evidence="4">
    <location>
        <begin position="1"/>
        <end position="97"/>
    </location>
</feature>
<dbReference type="PROSITE" id="PS50052">
    <property type="entry name" value="GUANYLATE_KINASE_2"/>
    <property type="match status" value="1"/>
</dbReference>
<reference evidence="5" key="1">
    <citation type="journal article" date="2013" name="Environ. Microbiol.">
        <title>Microbiota from the distal guts of lean and obese adolescents exhibit partial functional redundancy besides clear differences in community structure.</title>
        <authorList>
            <person name="Ferrer M."/>
            <person name="Ruiz A."/>
            <person name="Lanza F."/>
            <person name="Haange S.B."/>
            <person name="Oberbach A."/>
            <person name="Till H."/>
            <person name="Bargiela R."/>
            <person name="Campoy C."/>
            <person name="Segura M.T."/>
            <person name="Richter M."/>
            <person name="von Bergen M."/>
            <person name="Seifert J."/>
            <person name="Suarez A."/>
        </authorList>
    </citation>
    <scope>NUCLEOTIDE SEQUENCE</scope>
</reference>